<dbReference type="EMBL" id="FLUO01000002">
    <property type="protein sequence ID" value="SBW12356.1"/>
    <property type="molecule type" value="Genomic_DNA"/>
</dbReference>
<accession>A0A212KKV6</accession>
<reference evidence="1" key="1">
    <citation type="submission" date="2016-04" db="EMBL/GenBank/DDBJ databases">
        <authorList>
            <person name="Evans L.H."/>
            <person name="Alamgir A."/>
            <person name="Owens N."/>
            <person name="Weber N.D."/>
            <person name="Virtaneva K."/>
            <person name="Barbian K."/>
            <person name="Babar A."/>
            <person name="Rosenke K."/>
        </authorList>
    </citation>
    <scope>NUCLEOTIDE SEQUENCE</scope>
    <source>
        <strain evidence="1">86</strain>
    </source>
</reference>
<sequence length="59" mass="6797">MKIIHNYSADIFYLGESFNHLNVCRSARTQDCNRSGEPEIGQNLCDRSGFSDPRWAFDN</sequence>
<dbReference type="AlphaFoldDB" id="A0A212KKV6"/>
<organism evidence="1">
    <name type="scientific">uncultured Alphaproteobacteria bacterium</name>
    <dbReference type="NCBI Taxonomy" id="91750"/>
    <lineage>
        <taxon>Bacteria</taxon>
        <taxon>Pseudomonadati</taxon>
        <taxon>Pseudomonadota</taxon>
        <taxon>Alphaproteobacteria</taxon>
        <taxon>environmental samples</taxon>
    </lineage>
</organism>
<evidence type="ECO:0000313" key="1">
    <source>
        <dbReference type="EMBL" id="SBW12356.1"/>
    </source>
</evidence>
<protein>
    <submittedName>
        <fullName evidence="1">Uncharacterized protein</fullName>
    </submittedName>
</protein>
<gene>
    <name evidence="1" type="ORF">KL86APRO_20570</name>
</gene>
<name>A0A212KKV6_9PROT</name>
<proteinExistence type="predicted"/>